<comment type="cofactor">
    <cofactor evidence="1">
        <name>FAD</name>
        <dbReference type="ChEBI" id="CHEBI:57692"/>
    </cofactor>
</comment>
<dbReference type="RefSeq" id="WP_382342526.1">
    <property type="nucleotide sequence ID" value="NZ_JBHSAB010000014.1"/>
</dbReference>
<reference evidence="7" key="1">
    <citation type="journal article" date="2019" name="Int. J. Syst. Evol. Microbiol.">
        <title>The Global Catalogue of Microorganisms (GCM) 10K type strain sequencing project: providing services to taxonomists for standard genome sequencing and annotation.</title>
        <authorList>
            <consortium name="The Broad Institute Genomics Platform"/>
            <consortium name="The Broad Institute Genome Sequencing Center for Infectious Disease"/>
            <person name="Wu L."/>
            <person name="Ma J."/>
        </authorList>
    </citation>
    <scope>NUCLEOTIDE SEQUENCE [LARGE SCALE GENOMIC DNA]</scope>
    <source>
        <strain evidence="7">CCUG 59858</strain>
    </source>
</reference>
<gene>
    <name evidence="6" type="ORF">ACFORL_07150</name>
</gene>
<evidence type="ECO:0000256" key="4">
    <source>
        <dbReference type="SAM" id="MobiDB-lite"/>
    </source>
</evidence>
<keyword evidence="7" id="KW-1185">Reference proteome</keyword>
<dbReference type="InterPro" id="IPR036188">
    <property type="entry name" value="FAD/NAD-bd_sf"/>
</dbReference>
<dbReference type="EMBL" id="JBHSAB010000014">
    <property type="protein sequence ID" value="MFC3908851.1"/>
    <property type="molecule type" value="Genomic_DNA"/>
</dbReference>
<keyword evidence="6" id="KW-0503">Monooxygenase</keyword>
<sequence>MTNLNTKNNKMSIKTRTQVMIVGAGPVGLSMAIGLARQGIECIIVEKHPSTTNHPKARGINIRTMEILRAWGVEKAVRQYQLPAEAHRFIWLESLQGKELTRVIAKPQPENISPTTMAMISQDWVEQELLEAARQYPQISCHFNTKMSRFEDKGQSVITHVINPENKQECVIESDYLIAADGASSSIRQALNITMEGKDNLGKFCNIYCEMDLSKYLADRPSVGFMFTRSDITGTSMLTKDGQRRWLVGVRFDGDDGLTKESFTDEFCINYVKKLIADDSIDVKLINKAFWTMAALIASEYRHNRILLAGDAAHRLPPTGGLGMNTGIQDAHNLAWKLAAVIHGYADEKLLDSYFSERAPVAFSNIQWSTKNAMRFNRIFTAIYEQDYRTLTEALEEQNEHLNQIGRDIGFRYEQGALLPENTQAPEENTDRYQPSTYPGSRAPHYTLQKDGQNLSTLDLFDKEFVLLCSDQDRDWQEAAAALTNCPLTCYRIGPNGELQDPQGNWLAMYEIDQHGAVLVRPDGHVAWRSCQKPVNAKETLIGVFEYLLK</sequence>
<dbReference type="Proteomes" id="UP001595758">
    <property type="component" value="Unassembled WGS sequence"/>
</dbReference>
<proteinExistence type="predicted"/>
<dbReference type="InterPro" id="IPR050641">
    <property type="entry name" value="RIFMO-like"/>
</dbReference>
<feature type="compositionally biased region" description="Polar residues" evidence="4">
    <location>
        <begin position="421"/>
        <end position="439"/>
    </location>
</feature>
<keyword evidence="6" id="KW-0560">Oxidoreductase</keyword>
<dbReference type="Gene3D" id="3.50.50.60">
    <property type="entry name" value="FAD/NAD(P)-binding domain"/>
    <property type="match status" value="1"/>
</dbReference>
<organism evidence="6 7">
    <name type="scientific">Legionella dresdenensis</name>
    <dbReference type="NCBI Taxonomy" id="450200"/>
    <lineage>
        <taxon>Bacteria</taxon>
        <taxon>Pseudomonadati</taxon>
        <taxon>Pseudomonadota</taxon>
        <taxon>Gammaproteobacteria</taxon>
        <taxon>Legionellales</taxon>
        <taxon>Legionellaceae</taxon>
        <taxon>Legionella</taxon>
    </lineage>
</organism>
<evidence type="ECO:0000256" key="1">
    <source>
        <dbReference type="ARBA" id="ARBA00001974"/>
    </source>
</evidence>
<dbReference type="Pfam" id="PF21274">
    <property type="entry name" value="Rng_hyd_C"/>
    <property type="match status" value="1"/>
</dbReference>
<feature type="region of interest" description="Disordered" evidence="4">
    <location>
        <begin position="420"/>
        <end position="442"/>
    </location>
</feature>
<evidence type="ECO:0000256" key="3">
    <source>
        <dbReference type="ARBA" id="ARBA00022827"/>
    </source>
</evidence>
<evidence type="ECO:0000313" key="7">
    <source>
        <dbReference type="Proteomes" id="UP001595758"/>
    </source>
</evidence>
<evidence type="ECO:0000259" key="5">
    <source>
        <dbReference type="Pfam" id="PF01494"/>
    </source>
</evidence>
<protein>
    <submittedName>
        <fullName evidence="6">FAD-dependent monooxygenase</fullName>
    </submittedName>
</protein>
<evidence type="ECO:0000313" key="6">
    <source>
        <dbReference type="EMBL" id="MFC3908851.1"/>
    </source>
</evidence>
<evidence type="ECO:0000256" key="2">
    <source>
        <dbReference type="ARBA" id="ARBA00022630"/>
    </source>
</evidence>
<dbReference type="InterPro" id="IPR002938">
    <property type="entry name" value="FAD-bd"/>
</dbReference>
<feature type="domain" description="FAD-binding" evidence="5">
    <location>
        <begin position="16"/>
        <end position="368"/>
    </location>
</feature>
<dbReference type="PANTHER" id="PTHR43004:SF19">
    <property type="entry name" value="BINDING MONOOXYGENASE, PUTATIVE (JCVI)-RELATED"/>
    <property type="match status" value="1"/>
</dbReference>
<keyword evidence="3" id="KW-0274">FAD</keyword>
<dbReference type="Pfam" id="PF01494">
    <property type="entry name" value="FAD_binding_3"/>
    <property type="match status" value="1"/>
</dbReference>
<dbReference type="SUPFAM" id="SSF51905">
    <property type="entry name" value="FAD/NAD(P)-binding domain"/>
    <property type="match status" value="1"/>
</dbReference>
<comment type="caution">
    <text evidence="6">The sequence shown here is derived from an EMBL/GenBank/DDBJ whole genome shotgun (WGS) entry which is preliminary data.</text>
</comment>
<dbReference type="GO" id="GO:0004497">
    <property type="term" value="F:monooxygenase activity"/>
    <property type="evidence" value="ECO:0007669"/>
    <property type="project" value="UniProtKB-KW"/>
</dbReference>
<dbReference type="PRINTS" id="PR00420">
    <property type="entry name" value="RNGMNOXGNASE"/>
</dbReference>
<keyword evidence="2" id="KW-0285">Flavoprotein</keyword>
<name>A0ABV8CFV0_9GAMM</name>
<dbReference type="Gene3D" id="3.40.30.120">
    <property type="match status" value="1"/>
</dbReference>
<dbReference type="PANTHER" id="PTHR43004">
    <property type="entry name" value="TRK SYSTEM POTASSIUM UPTAKE PROTEIN"/>
    <property type="match status" value="1"/>
</dbReference>
<dbReference type="Gene3D" id="3.30.9.10">
    <property type="entry name" value="D-Amino Acid Oxidase, subunit A, domain 2"/>
    <property type="match status" value="1"/>
</dbReference>
<accession>A0ABV8CFV0</accession>